<accession>A0A418M8E9</accession>
<dbReference type="OrthoDB" id="5431540at2"/>
<evidence type="ECO:0000313" key="2">
    <source>
        <dbReference type="Proteomes" id="UP000283523"/>
    </source>
</evidence>
<keyword evidence="2" id="KW-1185">Reference proteome</keyword>
<dbReference type="AlphaFoldDB" id="A0A418M8E9"/>
<sequence length="363" mass="41572">MNRLTGFCLLFVLLELMAFLPASTPIRLRPEPLPFTPKEFYIAAVTDQRTNRGPIARLALTAGSPMEAIDLEGGVTTAIQQFINQSLKQDRKLRPLAMRVTECRLTETAAGNRVEGKFTFGVAFDLLGKNDFGDATTTRLTEYRSSANYTRPISQTTVIEPTIRQAIIASLRNINEYMKRQAGQNEKLATGITVNFKEDTRITTDDTVFYNPDRPLTWDDFRAVPRKGSHYAAEVFTSFAYDGNSTVTNGVITLNLTLKAYMLKESSWVHDVARTAYTLNHEQRHFDITKIIVERFKRRIQPDSLSIDDYNSIVQYQFIEAFRDMNRMQKQYDEETRHGQDPLAQERWNLKIDAELRTFGVKK</sequence>
<protein>
    <recommendedName>
        <fullName evidence="3">DUF922 domain-containing protein</fullName>
    </recommendedName>
</protein>
<comment type="caution">
    <text evidence="1">The sequence shown here is derived from an EMBL/GenBank/DDBJ whole genome shotgun (WGS) entry which is preliminary data.</text>
</comment>
<name>A0A418M8E9_9BACT</name>
<proteinExistence type="predicted"/>
<dbReference type="Proteomes" id="UP000283523">
    <property type="component" value="Unassembled WGS sequence"/>
</dbReference>
<dbReference type="EMBL" id="QXED01000004">
    <property type="protein sequence ID" value="RIV22371.1"/>
    <property type="molecule type" value="Genomic_DNA"/>
</dbReference>
<organism evidence="1 2">
    <name type="scientific">Fibrisoma montanum</name>
    <dbReference type="NCBI Taxonomy" id="2305895"/>
    <lineage>
        <taxon>Bacteria</taxon>
        <taxon>Pseudomonadati</taxon>
        <taxon>Bacteroidota</taxon>
        <taxon>Cytophagia</taxon>
        <taxon>Cytophagales</taxon>
        <taxon>Spirosomataceae</taxon>
        <taxon>Fibrisoma</taxon>
    </lineage>
</organism>
<dbReference type="RefSeq" id="WP_119668556.1">
    <property type="nucleotide sequence ID" value="NZ_QXED01000004.1"/>
</dbReference>
<reference evidence="1 2" key="1">
    <citation type="submission" date="2018-08" db="EMBL/GenBank/DDBJ databases">
        <title>Fibrisoma montanum sp. nov., isolated from Danxia mountain soil.</title>
        <authorList>
            <person name="Huang Y."/>
        </authorList>
    </citation>
    <scope>NUCLEOTIDE SEQUENCE [LARGE SCALE GENOMIC DNA]</scope>
    <source>
        <strain evidence="1 2">HYT19</strain>
    </source>
</reference>
<evidence type="ECO:0008006" key="3">
    <source>
        <dbReference type="Google" id="ProtNLM"/>
    </source>
</evidence>
<gene>
    <name evidence="1" type="ORF">DYU11_15230</name>
</gene>
<evidence type="ECO:0000313" key="1">
    <source>
        <dbReference type="EMBL" id="RIV22371.1"/>
    </source>
</evidence>